<dbReference type="EMBL" id="JAUHPV010000003">
    <property type="protein sequence ID" value="MDN4472592.1"/>
    <property type="molecule type" value="Genomic_DNA"/>
</dbReference>
<feature type="transmembrane region" description="Helical" evidence="1">
    <location>
        <begin position="73"/>
        <end position="99"/>
    </location>
</feature>
<evidence type="ECO:0000313" key="2">
    <source>
        <dbReference type="EMBL" id="MDN4472592.1"/>
    </source>
</evidence>
<organism evidence="2 3">
    <name type="scientific">Demequina zhanjiangensis</name>
    <dbReference type="NCBI Taxonomy" id="3051659"/>
    <lineage>
        <taxon>Bacteria</taxon>
        <taxon>Bacillati</taxon>
        <taxon>Actinomycetota</taxon>
        <taxon>Actinomycetes</taxon>
        <taxon>Micrococcales</taxon>
        <taxon>Demequinaceae</taxon>
        <taxon>Demequina</taxon>
    </lineage>
</organism>
<name>A0ABT8G0F8_9MICO</name>
<keyword evidence="1" id="KW-0812">Transmembrane</keyword>
<keyword evidence="3" id="KW-1185">Reference proteome</keyword>
<keyword evidence="1" id="KW-0472">Membrane</keyword>
<comment type="caution">
    <text evidence="2">The sequence shown here is derived from an EMBL/GenBank/DDBJ whole genome shotgun (WGS) entry which is preliminary data.</text>
</comment>
<protein>
    <submittedName>
        <fullName evidence="2">Uncharacterized protein</fullName>
    </submittedName>
</protein>
<proteinExistence type="predicted"/>
<feature type="transmembrane region" description="Helical" evidence="1">
    <location>
        <begin position="21"/>
        <end position="41"/>
    </location>
</feature>
<dbReference type="RefSeq" id="WP_301127289.1">
    <property type="nucleotide sequence ID" value="NZ_JAUHPV010000003.1"/>
</dbReference>
<reference evidence="2" key="1">
    <citation type="submission" date="2023-06" db="EMBL/GenBank/DDBJ databases">
        <title>SYSU T00b26.</title>
        <authorList>
            <person name="Gao L."/>
            <person name="Fang B.-Z."/>
            <person name="Li W.-J."/>
        </authorList>
    </citation>
    <scope>NUCLEOTIDE SEQUENCE</scope>
    <source>
        <strain evidence="2">SYSU T00b26</strain>
    </source>
</reference>
<accession>A0ABT8G0F8</accession>
<evidence type="ECO:0000256" key="1">
    <source>
        <dbReference type="SAM" id="Phobius"/>
    </source>
</evidence>
<evidence type="ECO:0000313" key="3">
    <source>
        <dbReference type="Proteomes" id="UP001172738"/>
    </source>
</evidence>
<keyword evidence="1" id="KW-1133">Transmembrane helix</keyword>
<dbReference type="Proteomes" id="UP001172738">
    <property type="component" value="Unassembled WGS sequence"/>
</dbReference>
<feature type="transmembrane region" description="Helical" evidence="1">
    <location>
        <begin position="47"/>
        <end position="66"/>
    </location>
</feature>
<feature type="transmembrane region" description="Helical" evidence="1">
    <location>
        <begin position="111"/>
        <end position="138"/>
    </location>
</feature>
<sequence>MSIESGQRRKPRPSIVVTERMKGVGVGIVGPLTIAALPQLTPFAFRAHAMPLVAAALVVAAVLTAAWSRTIALTAAVTVIVINALAFVAQLAIGLSGIVPTDGTLSPAATAWLGVVIALGTSYLVTVLAAAFFGGWALRRTLETR</sequence>
<gene>
    <name evidence="2" type="ORF">QQX04_06255</name>
</gene>